<comment type="caution">
    <text evidence="9">The sequence shown here is derived from an EMBL/GenBank/DDBJ whole genome shotgun (WGS) entry which is preliminary data.</text>
</comment>
<keyword evidence="10" id="KW-1185">Reference proteome</keyword>
<dbReference type="InterPro" id="IPR014314">
    <property type="entry name" value="Succ_DH_cytb556"/>
</dbReference>
<keyword evidence="5 8" id="KW-1133">Transmembrane helix</keyword>
<protein>
    <recommendedName>
        <fullName evidence="11">Succinate dehydrogenase, cytochrome b556 subunit</fullName>
    </recommendedName>
</protein>
<evidence type="ECO:0000313" key="10">
    <source>
        <dbReference type="Proteomes" id="UP000473826"/>
    </source>
</evidence>
<keyword evidence="6" id="KW-0408">Iron</keyword>
<evidence type="ECO:0000256" key="6">
    <source>
        <dbReference type="ARBA" id="ARBA00023004"/>
    </source>
</evidence>
<dbReference type="GO" id="GO:0005739">
    <property type="term" value="C:mitochondrion"/>
    <property type="evidence" value="ECO:0007669"/>
    <property type="project" value="GOC"/>
</dbReference>
<dbReference type="AlphaFoldDB" id="A0A7D8Z182"/>
<feature type="transmembrane region" description="Helical" evidence="8">
    <location>
        <begin position="123"/>
        <end position="142"/>
    </location>
</feature>
<dbReference type="GO" id="GO:0009055">
    <property type="term" value="F:electron transfer activity"/>
    <property type="evidence" value="ECO:0007669"/>
    <property type="project" value="InterPro"/>
</dbReference>
<dbReference type="PROSITE" id="PS01001">
    <property type="entry name" value="SDH_CYT_2"/>
    <property type="match status" value="1"/>
</dbReference>
<dbReference type="EMBL" id="QKWK01000009">
    <property type="protein sequence ID" value="TXT07183.1"/>
    <property type="molecule type" value="Genomic_DNA"/>
</dbReference>
<dbReference type="InterPro" id="IPR034804">
    <property type="entry name" value="SQR/QFR_C/D"/>
</dbReference>
<name>A0A7D8Z182_VANHU</name>
<dbReference type="PANTHER" id="PTHR10978:SF5">
    <property type="entry name" value="SUCCINATE DEHYDROGENASE CYTOCHROME B560 SUBUNIT, MITOCHONDRIAL"/>
    <property type="match status" value="1"/>
</dbReference>
<accession>A0A7D8Z182</accession>
<dbReference type="GO" id="GO:0006099">
    <property type="term" value="P:tricarboxylic acid cycle"/>
    <property type="evidence" value="ECO:0007669"/>
    <property type="project" value="InterPro"/>
</dbReference>
<organism evidence="9 10">
    <name type="scientific">Vanrija humicola</name>
    <name type="common">Yeast</name>
    <name type="synonym">Cryptococcus humicola</name>
    <dbReference type="NCBI Taxonomy" id="5417"/>
    <lineage>
        <taxon>Eukaryota</taxon>
        <taxon>Fungi</taxon>
        <taxon>Dikarya</taxon>
        <taxon>Basidiomycota</taxon>
        <taxon>Agaricomycotina</taxon>
        <taxon>Tremellomycetes</taxon>
        <taxon>Trichosporonales</taxon>
        <taxon>Trichosporonaceae</taxon>
        <taxon>Vanrija</taxon>
    </lineage>
</organism>
<dbReference type="GO" id="GO:0046872">
    <property type="term" value="F:metal ion binding"/>
    <property type="evidence" value="ECO:0007669"/>
    <property type="project" value="UniProtKB-KW"/>
</dbReference>
<dbReference type="CDD" id="cd03499">
    <property type="entry name" value="SQR_TypeC_SdhC"/>
    <property type="match status" value="1"/>
</dbReference>
<keyword evidence="4" id="KW-0479">Metal-binding</keyword>
<feature type="transmembrane region" description="Helical" evidence="8">
    <location>
        <begin position="83"/>
        <end position="102"/>
    </location>
</feature>
<dbReference type="SUPFAM" id="SSF81343">
    <property type="entry name" value="Fumarate reductase respiratory complex transmembrane subunits"/>
    <property type="match status" value="1"/>
</dbReference>
<evidence type="ECO:0000256" key="7">
    <source>
        <dbReference type="ARBA" id="ARBA00023136"/>
    </source>
</evidence>
<dbReference type="InterPro" id="IPR000701">
    <property type="entry name" value="SuccDH_FuR_B_TM-su"/>
</dbReference>
<sequence>MSFIARPSLLRAVGTEPARLRYAVAPRRLGPTLTPRSFVSTEKLTELENLKLLNTQRLNRPRSPDLAIYRPQLTWYASGLHRITGVAIGGAFYAGAIAYLALHPYYPAFDSAHLIEWFHNLPVLAKGSIKALVAFPLTFHSFNGVRHLLWDVGKGLTMKGVYTSGYTVIAASVLTTLYLAFGL</sequence>
<comment type="subcellular location">
    <subcellularLocation>
        <location evidence="1">Membrane</location>
        <topology evidence="1">Multi-pass membrane protein</topology>
    </subcellularLocation>
</comment>
<keyword evidence="3 8" id="KW-0812">Transmembrane</keyword>
<dbReference type="Pfam" id="PF01127">
    <property type="entry name" value="Sdh_cyt"/>
    <property type="match status" value="1"/>
</dbReference>
<dbReference type="GO" id="GO:0016020">
    <property type="term" value="C:membrane"/>
    <property type="evidence" value="ECO:0007669"/>
    <property type="project" value="UniProtKB-SubCell"/>
</dbReference>
<proteinExistence type="predicted"/>
<evidence type="ECO:0000313" key="9">
    <source>
        <dbReference type="EMBL" id="TXT07183.1"/>
    </source>
</evidence>
<dbReference type="Proteomes" id="UP000473826">
    <property type="component" value="Unassembled WGS sequence"/>
</dbReference>
<dbReference type="InterPro" id="IPR018495">
    <property type="entry name" value="Succ_DH_cyt_bsu_CS"/>
</dbReference>
<evidence type="ECO:0008006" key="11">
    <source>
        <dbReference type="Google" id="ProtNLM"/>
    </source>
</evidence>
<evidence type="ECO:0000256" key="1">
    <source>
        <dbReference type="ARBA" id="ARBA00004141"/>
    </source>
</evidence>
<reference evidence="9 10" key="1">
    <citation type="journal article" date="2019" name="PLoS Genet.">
        <title>Convergent evolution of linked mating-type loci in basidiomycete fungi.</title>
        <authorList>
            <person name="Sun S."/>
            <person name="Coelho M.A."/>
            <person name="Heitman J."/>
            <person name="Nowrousian M."/>
        </authorList>
    </citation>
    <scope>NUCLEOTIDE SEQUENCE [LARGE SCALE GENOMIC DNA]</scope>
    <source>
        <strain evidence="9 10">CBS 4282</strain>
    </source>
</reference>
<dbReference type="OrthoDB" id="588261at2759"/>
<feature type="transmembrane region" description="Helical" evidence="8">
    <location>
        <begin position="162"/>
        <end position="181"/>
    </location>
</feature>
<evidence type="ECO:0000256" key="4">
    <source>
        <dbReference type="ARBA" id="ARBA00022723"/>
    </source>
</evidence>
<evidence type="ECO:0000256" key="2">
    <source>
        <dbReference type="ARBA" id="ARBA00022617"/>
    </source>
</evidence>
<keyword evidence="7 8" id="KW-0472">Membrane</keyword>
<dbReference type="GO" id="GO:0006121">
    <property type="term" value="P:mitochondrial electron transport, succinate to ubiquinone"/>
    <property type="evidence" value="ECO:0007669"/>
    <property type="project" value="TreeGrafter"/>
</dbReference>
<gene>
    <name evidence="9" type="ORF">VHUM_03353</name>
</gene>
<dbReference type="Gene3D" id="1.20.1300.10">
    <property type="entry name" value="Fumarate reductase/succinate dehydrogenase, transmembrane subunit"/>
    <property type="match status" value="1"/>
</dbReference>
<evidence type="ECO:0000256" key="5">
    <source>
        <dbReference type="ARBA" id="ARBA00022989"/>
    </source>
</evidence>
<evidence type="ECO:0000256" key="3">
    <source>
        <dbReference type="ARBA" id="ARBA00022692"/>
    </source>
</evidence>
<dbReference type="NCBIfam" id="TIGR02970">
    <property type="entry name" value="succ_dehyd_cytB"/>
    <property type="match status" value="1"/>
</dbReference>
<evidence type="ECO:0000256" key="8">
    <source>
        <dbReference type="SAM" id="Phobius"/>
    </source>
</evidence>
<keyword evidence="2" id="KW-0349">Heme</keyword>
<dbReference type="PANTHER" id="PTHR10978">
    <property type="entry name" value="SUCCINATE DEHYDROGENASE CYTOCHROME B560 SUBUNIT"/>
    <property type="match status" value="1"/>
</dbReference>